<reference evidence="2" key="1">
    <citation type="journal article" date="2014" name="Int. J. Syst. Evol. Microbiol.">
        <title>Complete genome sequence of Corynebacterium casei LMG S-19264T (=DSM 44701T), isolated from a smear-ripened cheese.</title>
        <authorList>
            <consortium name="US DOE Joint Genome Institute (JGI-PGF)"/>
            <person name="Walter F."/>
            <person name="Albersmeier A."/>
            <person name="Kalinowski J."/>
            <person name="Ruckert C."/>
        </authorList>
    </citation>
    <scope>NUCLEOTIDE SEQUENCE</scope>
    <source>
        <strain evidence="2">CGMCC 1.12997</strain>
    </source>
</reference>
<dbReference type="SUPFAM" id="SSF53335">
    <property type="entry name" value="S-adenosyl-L-methionine-dependent methyltransferases"/>
    <property type="match status" value="1"/>
</dbReference>
<proteinExistence type="predicted"/>
<comment type="caution">
    <text evidence="2">The sequence shown here is derived from an EMBL/GenBank/DDBJ whole genome shotgun (WGS) entry which is preliminary data.</text>
</comment>
<evidence type="ECO:0000313" key="3">
    <source>
        <dbReference type="Proteomes" id="UP000647241"/>
    </source>
</evidence>
<dbReference type="EMBL" id="BMGT01000003">
    <property type="protein sequence ID" value="GGG85946.1"/>
    <property type="molecule type" value="Genomic_DNA"/>
</dbReference>
<dbReference type="Proteomes" id="UP000647241">
    <property type="component" value="Unassembled WGS sequence"/>
</dbReference>
<evidence type="ECO:0000259" key="1">
    <source>
        <dbReference type="Pfam" id="PF13649"/>
    </source>
</evidence>
<evidence type="ECO:0000313" key="2">
    <source>
        <dbReference type="EMBL" id="GGG85946.1"/>
    </source>
</evidence>
<protein>
    <recommendedName>
        <fullName evidence="1">Methyltransferase domain-containing protein</fullName>
    </recommendedName>
</protein>
<name>A0A917HQA0_9BACT</name>
<dbReference type="CDD" id="cd02440">
    <property type="entry name" value="AdoMet_MTases"/>
    <property type="match status" value="1"/>
</dbReference>
<accession>A0A917HQA0</accession>
<gene>
    <name evidence="2" type="ORF">GCM10011585_32310</name>
</gene>
<reference evidence="2" key="2">
    <citation type="submission" date="2020-09" db="EMBL/GenBank/DDBJ databases">
        <authorList>
            <person name="Sun Q."/>
            <person name="Zhou Y."/>
        </authorList>
    </citation>
    <scope>NUCLEOTIDE SEQUENCE</scope>
    <source>
        <strain evidence="2">CGMCC 1.12997</strain>
    </source>
</reference>
<dbReference type="InterPro" id="IPR041698">
    <property type="entry name" value="Methyltransf_25"/>
</dbReference>
<feature type="domain" description="Methyltransferase" evidence="1">
    <location>
        <begin position="5"/>
        <end position="103"/>
    </location>
</feature>
<dbReference type="Pfam" id="PF13649">
    <property type="entry name" value="Methyltransf_25"/>
    <property type="match status" value="1"/>
</dbReference>
<dbReference type="Gene3D" id="3.40.50.150">
    <property type="entry name" value="Vaccinia Virus protein VP39"/>
    <property type="match status" value="1"/>
</dbReference>
<organism evidence="2 3">
    <name type="scientific">Edaphobacter dinghuensis</name>
    <dbReference type="NCBI Taxonomy" id="1560005"/>
    <lineage>
        <taxon>Bacteria</taxon>
        <taxon>Pseudomonadati</taxon>
        <taxon>Acidobacteriota</taxon>
        <taxon>Terriglobia</taxon>
        <taxon>Terriglobales</taxon>
        <taxon>Acidobacteriaceae</taxon>
        <taxon>Edaphobacter</taxon>
    </lineage>
</organism>
<dbReference type="InterPro" id="IPR029063">
    <property type="entry name" value="SAM-dependent_MTases_sf"/>
</dbReference>
<sequence length="226" mass="24649">MGGHILELGGGTGEDGLFLAERGFNIFLTDPSPAMVSLAKAKLAPFGAQVEVAGGEDLEDLASRYLSTGGALFDGAFSNFAPLNCVVDLETVAYGLARLLKPGAAAMLVLFGTFCPGEMVTEVLRGRPHLALRRLSRVETPARLSKHAFHVIYHRRAALLRAFAPWFVLERRLGIGVMVPPSAAEPWISNHPRLLALAERMDRVVSRPMAIFGDHILYQFRRNAEK</sequence>
<keyword evidence="3" id="KW-1185">Reference proteome</keyword>
<dbReference type="AlphaFoldDB" id="A0A917HQA0"/>